<proteinExistence type="predicted"/>
<comment type="caution">
    <text evidence="1">The sequence shown here is derived from an EMBL/GenBank/DDBJ whole genome shotgun (WGS) entry which is preliminary data.</text>
</comment>
<evidence type="ECO:0000313" key="1">
    <source>
        <dbReference type="EMBL" id="GAV28123.1"/>
    </source>
</evidence>
<name>A0A1Q2YFG1_9ASCO</name>
<organism evidence="1 2">
    <name type="scientific">Pichia membranifaciens</name>
    <dbReference type="NCBI Taxonomy" id="4926"/>
    <lineage>
        <taxon>Eukaryota</taxon>
        <taxon>Fungi</taxon>
        <taxon>Dikarya</taxon>
        <taxon>Ascomycota</taxon>
        <taxon>Saccharomycotina</taxon>
        <taxon>Pichiomycetes</taxon>
        <taxon>Pichiales</taxon>
        <taxon>Pichiaceae</taxon>
        <taxon>Pichia</taxon>
    </lineage>
</organism>
<dbReference type="AlphaFoldDB" id="A0A1Q2YFG1"/>
<gene>
    <name evidence="1" type="ORF">PMKS-001591</name>
</gene>
<dbReference type="OrthoDB" id="3994818at2759"/>
<keyword evidence="2" id="KW-1185">Reference proteome</keyword>
<evidence type="ECO:0000313" key="2">
    <source>
        <dbReference type="Proteomes" id="UP000186136"/>
    </source>
</evidence>
<dbReference type="Proteomes" id="UP000186136">
    <property type="component" value="Unassembled WGS sequence"/>
</dbReference>
<dbReference type="EMBL" id="BDGI01000057">
    <property type="protein sequence ID" value="GAV28123.1"/>
    <property type="molecule type" value="Genomic_DNA"/>
</dbReference>
<sequence length="340" mass="39123">MISPLLNHRMLGKSHFMSTVDEETIIELLQNISKTPVAVSEVKYVSFADLPHSKKLPPLPKDLSEKSIVDYVNKLVSFRQIIERLDILKGKESAANTNTWYYLFNVFKNPEPKVKMLELMGEYEVPLKPMLGSLSPIIDYFTPEQLTELYESEGNFLENGQIDPVLVNQLVACYLKDSRAGEVWSMIQSNSSWEKFITPGLFVIFANHFLKNNQLAFAIAFANYLQKNYKVNATPILTSMILNVYLKDCPYFDRWLSIVRIFMPGVKKYQVFLNSKTMSNLNDYCSLHNISNHFDVMEGQDFATRKAIYSDLVWKDMPIFELSENSPEFVKTAKFIGQAE</sequence>
<accession>A0A1Q2YFG1</accession>
<protein>
    <submittedName>
        <fullName evidence="1">Uncharacterized protein</fullName>
    </submittedName>
</protein>
<reference evidence="1 2" key="1">
    <citation type="submission" date="2016-08" db="EMBL/GenBank/DDBJ databases">
        <title>Whole genome shotgun sequence of Pichia membranifaciens KS47-1.</title>
        <authorList>
            <person name="Konishi M."/>
            <person name="Ishida M."/>
            <person name="Arakawa T."/>
            <person name="Kato Y."/>
            <person name="Horiuchi J."/>
        </authorList>
    </citation>
    <scope>NUCLEOTIDE SEQUENCE [LARGE SCALE GENOMIC DNA]</scope>
    <source>
        <strain evidence="1 2">KS47-1</strain>
    </source>
</reference>